<evidence type="ECO:0000256" key="5">
    <source>
        <dbReference type="ARBA" id="ARBA00022960"/>
    </source>
</evidence>
<feature type="transmembrane region" description="Helical" evidence="8">
    <location>
        <begin position="133"/>
        <end position="157"/>
    </location>
</feature>
<evidence type="ECO:0000256" key="4">
    <source>
        <dbReference type="ARBA" id="ARBA00022692"/>
    </source>
</evidence>
<evidence type="ECO:0000256" key="7">
    <source>
        <dbReference type="ARBA" id="ARBA00023136"/>
    </source>
</evidence>
<keyword evidence="6 8" id="KW-1133">Transmembrane helix</keyword>
<keyword evidence="5" id="KW-0133">Cell shape</keyword>
<evidence type="ECO:0008006" key="11">
    <source>
        <dbReference type="Google" id="ProtNLM"/>
    </source>
</evidence>
<keyword evidence="3" id="KW-1003">Cell membrane</keyword>
<comment type="similarity">
    <text evidence="2">Belongs to the MreD family.</text>
</comment>
<comment type="subcellular location">
    <subcellularLocation>
        <location evidence="1">Cell membrane</location>
        <topology evidence="1">Multi-pass membrane protein</topology>
    </subcellularLocation>
</comment>
<feature type="transmembrane region" description="Helical" evidence="8">
    <location>
        <begin position="55"/>
        <end position="88"/>
    </location>
</feature>
<accession>A0ABN6ZI25</accession>
<feature type="transmembrane region" description="Helical" evidence="8">
    <location>
        <begin position="100"/>
        <end position="121"/>
    </location>
</feature>
<dbReference type="InterPro" id="IPR007227">
    <property type="entry name" value="Cell_shape_determining_MreD"/>
</dbReference>
<evidence type="ECO:0000313" key="9">
    <source>
        <dbReference type="EMBL" id="BEH91440.1"/>
    </source>
</evidence>
<feature type="transmembrane region" description="Helical" evidence="8">
    <location>
        <begin position="30"/>
        <end position="48"/>
    </location>
</feature>
<sequence>MSRLIITFVTCFVMDNLLVSFLPIDPIVSYYRAIPNVFLICLAFFTFYDKGIRPFIFAFIFGFLYDVCYADLIGLYTCLFPILTFIMVRFVSQTMPINLLSMMAMVAILVMGEESIVYFIVNTMKATNMSTWTFIKYILIPTAFFNMLVTIVLYPMLKFQFKIYQKKVLNDF</sequence>
<proteinExistence type="inferred from homology"/>
<dbReference type="NCBIfam" id="TIGR03426">
    <property type="entry name" value="shape_MreD"/>
    <property type="match status" value="1"/>
</dbReference>
<dbReference type="EMBL" id="AP028127">
    <property type="protein sequence ID" value="BEH91440.1"/>
    <property type="molecule type" value="Genomic_DNA"/>
</dbReference>
<dbReference type="Proteomes" id="UP001432099">
    <property type="component" value="Chromosome"/>
</dbReference>
<evidence type="ECO:0000256" key="1">
    <source>
        <dbReference type="ARBA" id="ARBA00004651"/>
    </source>
</evidence>
<protein>
    <recommendedName>
        <fullName evidence="11">Rod shape-determining protein MreD</fullName>
    </recommendedName>
</protein>
<dbReference type="RefSeq" id="WP_161831586.1">
    <property type="nucleotide sequence ID" value="NZ_AP028127.1"/>
</dbReference>
<name>A0ABN6ZI25_9FIRM</name>
<keyword evidence="7 8" id="KW-0472">Membrane</keyword>
<evidence type="ECO:0000256" key="3">
    <source>
        <dbReference type="ARBA" id="ARBA00022475"/>
    </source>
</evidence>
<organism evidence="9 10">
    <name type="scientific">Turicibacter faecis</name>
    <dbReference type="NCBI Taxonomy" id="2963365"/>
    <lineage>
        <taxon>Bacteria</taxon>
        <taxon>Bacillati</taxon>
        <taxon>Bacillota</taxon>
        <taxon>Erysipelotrichia</taxon>
        <taxon>Erysipelotrichales</taxon>
        <taxon>Turicibacteraceae</taxon>
        <taxon>Turicibacter</taxon>
    </lineage>
</organism>
<gene>
    <name evidence="9" type="ORF">T23_15420</name>
</gene>
<evidence type="ECO:0000256" key="2">
    <source>
        <dbReference type="ARBA" id="ARBA00007776"/>
    </source>
</evidence>
<reference evidence="9" key="1">
    <citation type="journal article" date="2024" name="Int. J. Syst. Evol. Microbiol.">
        <title>Turicibacter faecis sp. nov., isolated from faeces of heart failure mouse model.</title>
        <authorList>
            <person name="Imamura Y."/>
            <person name="Motooka D."/>
            <person name="Nakajima Y."/>
            <person name="Ito S."/>
            <person name="Kitakaze M."/>
            <person name="Iida T."/>
            <person name="Nakamura S."/>
        </authorList>
    </citation>
    <scope>NUCLEOTIDE SEQUENCE</scope>
    <source>
        <strain evidence="9">TC023</strain>
    </source>
</reference>
<evidence type="ECO:0000256" key="8">
    <source>
        <dbReference type="SAM" id="Phobius"/>
    </source>
</evidence>
<dbReference type="Pfam" id="PF04093">
    <property type="entry name" value="MreD"/>
    <property type="match status" value="1"/>
</dbReference>
<evidence type="ECO:0000256" key="6">
    <source>
        <dbReference type="ARBA" id="ARBA00022989"/>
    </source>
</evidence>
<keyword evidence="10" id="KW-1185">Reference proteome</keyword>
<evidence type="ECO:0000313" key="10">
    <source>
        <dbReference type="Proteomes" id="UP001432099"/>
    </source>
</evidence>
<keyword evidence="4 8" id="KW-0812">Transmembrane</keyword>